<proteinExistence type="predicted"/>
<evidence type="ECO:0000313" key="10">
    <source>
        <dbReference type="Proteomes" id="UP001516023"/>
    </source>
</evidence>
<keyword evidence="7" id="KW-0325">Glycoprotein</keyword>
<keyword evidence="4" id="KW-0812">Transmembrane</keyword>
<dbReference type="Pfam" id="PF04577">
    <property type="entry name" value="Glyco_transf_61"/>
    <property type="match status" value="1"/>
</dbReference>
<keyword evidence="3" id="KW-0808">Transferase</keyword>
<dbReference type="PANTHER" id="PTHR20961:SF38">
    <property type="entry name" value="PROTEIN O-LINKED-MANNOSE BETA-1,4-N-ACETYLGLUCOSAMINYLTRANSFERASE 2"/>
    <property type="match status" value="1"/>
</dbReference>
<keyword evidence="5" id="KW-1133">Transmembrane helix</keyword>
<evidence type="ECO:0000256" key="4">
    <source>
        <dbReference type="ARBA" id="ARBA00022692"/>
    </source>
</evidence>
<keyword evidence="2" id="KW-0328">Glycosyltransferase</keyword>
<keyword evidence="6" id="KW-0472">Membrane</keyword>
<evidence type="ECO:0000256" key="7">
    <source>
        <dbReference type="ARBA" id="ARBA00023180"/>
    </source>
</evidence>
<comment type="caution">
    <text evidence="9">The sequence shown here is derived from an EMBL/GenBank/DDBJ whole genome shotgun (WGS) entry which is preliminary data.</text>
</comment>
<dbReference type="PANTHER" id="PTHR20961">
    <property type="entry name" value="GLYCOSYLTRANSFERASE"/>
    <property type="match status" value="1"/>
</dbReference>
<evidence type="ECO:0000256" key="2">
    <source>
        <dbReference type="ARBA" id="ARBA00022676"/>
    </source>
</evidence>
<evidence type="ECO:0000256" key="5">
    <source>
        <dbReference type="ARBA" id="ARBA00022989"/>
    </source>
</evidence>
<dbReference type="AlphaFoldDB" id="A0ABD3PDD4"/>
<evidence type="ECO:0000313" key="9">
    <source>
        <dbReference type="EMBL" id="KAL3785733.1"/>
    </source>
</evidence>
<organism evidence="9 10">
    <name type="scientific">Cyclotella cryptica</name>
    <dbReference type="NCBI Taxonomy" id="29204"/>
    <lineage>
        <taxon>Eukaryota</taxon>
        <taxon>Sar</taxon>
        <taxon>Stramenopiles</taxon>
        <taxon>Ochrophyta</taxon>
        <taxon>Bacillariophyta</taxon>
        <taxon>Coscinodiscophyceae</taxon>
        <taxon>Thalassiosirophycidae</taxon>
        <taxon>Stephanodiscales</taxon>
        <taxon>Stephanodiscaceae</taxon>
        <taxon>Cyclotella</taxon>
    </lineage>
</organism>
<dbReference type="InterPro" id="IPR007657">
    <property type="entry name" value="Glycosyltransferase_61"/>
</dbReference>
<evidence type="ECO:0000256" key="1">
    <source>
        <dbReference type="ARBA" id="ARBA00004167"/>
    </source>
</evidence>
<evidence type="ECO:0000256" key="6">
    <source>
        <dbReference type="ARBA" id="ARBA00023136"/>
    </source>
</evidence>
<evidence type="ECO:0000259" key="8">
    <source>
        <dbReference type="Pfam" id="PF04577"/>
    </source>
</evidence>
<protein>
    <recommendedName>
        <fullName evidence="8">Glycosyltransferase 61 catalytic domain-containing protein</fullName>
    </recommendedName>
</protein>
<feature type="domain" description="Glycosyltransferase 61 catalytic" evidence="8">
    <location>
        <begin position="208"/>
        <end position="399"/>
    </location>
</feature>
<dbReference type="Proteomes" id="UP001516023">
    <property type="component" value="Unassembled WGS sequence"/>
</dbReference>
<dbReference type="InterPro" id="IPR049625">
    <property type="entry name" value="Glyco_transf_61_cat"/>
</dbReference>
<name>A0ABD3PDD4_9STRA</name>
<comment type="subcellular location">
    <subcellularLocation>
        <location evidence="1">Membrane</location>
        <topology evidence="1">Single-pass membrane protein</topology>
    </subcellularLocation>
</comment>
<gene>
    <name evidence="9" type="ORF">HJC23_006302</name>
</gene>
<dbReference type="GO" id="GO:0016757">
    <property type="term" value="F:glycosyltransferase activity"/>
    <property type="evidence" value="ECO:0007669"/>
    <property type="project" value="UniProtKB-KW"/>
</dbReference>
<keyword evidence="10" id="KW-1185">Reference proteome</keyword>
<dbReference type="EMBL" id="JABMIG020000210">
    <property type="protein sequence ID" value="KAL3785733.1"/>
    <property type="molecule type" value="Genomic_DNA"/>
</dbReference>
<evidence type="ECO:0000256" key="3">
    <source>
        <dbReference type="ARBA" id="ARBA00022679"/>
    </source>
</evidence>
<sequence>MTMPALRKATTKSQIRSKLPSHRMCALMFVILAISLISRPNMPSFEVKSTLELRDPAKSNDSYAYESMPSPKMKRYNNIHDVPSMKSSGPVKVNGIGGLMEFNDVCLTKHISGSELEGVIHFIPDHNDVIDNKERCKHRSSPLNHHDMFAVNVSDYSYCMDQLKLSEYQHIPSHVETVHLYEEPVISLNFNLNIGHSLFDYLLIYLPHWHIYREQENFPFGGVISHVMNDCLLDTNTFWFCEILRTINAFGEKAQQLQPEPNNTTLYCYKSLYRIHIAMWQRMYTKFLTERVFDDFRDLLNQKFNLDRKRDYFSIQTSRNEIKRLLLYSHAPSGRRVWLDMNDKVEKYKHHPKYEEKVDFHIVDDFGSFSAAEQASLFNSADAIMMSHGAQMANSIFAVGKVTMIQFDFGLWAIRVSYTIFHFADGVLFVEMGKEPCEISMSLLFCLSCGCQVPVFLGEPAYMALLRGQYRNVTKCESENHDLMCLVCEGDTNYDDYNNFTMTDVGFQTMLDYQTTPSSPLSQMHKVMNYRDTPERDIVKLAEQPQIQS</sequence>
<dbReference type="GO" id="GO:0016020">
    <property type="term" value="C:membrane"/>
    <property type="evidence" value="ECO:0007669"/>
    <property type="project" value="UniProtKB-SubCell"/>
</dbReference>
<reference evidence="9 10" key="1">
    <citation type="journal article" date="2020" name="G3 (Bethesda)">
        <title>Improved Reference Genome for Cyclotella cryptica CCMP332, a Model for Cell Wall Morphogenesis, Salinity Adaptation, and Lipid Production in Diatoms (Bacillariophyta).</title>
        <authorList>
            <person name="Roberts W.R."/>
            <person name="Downey K.M."/>
            <person name="Ruck E.C."/>
            <person name="Traller J.C."/>
            <person name="Alverson A.J."/>
        </authorList>
    </citation>
    <scope>NUCLEOTIDE SEQUENCE [LARGE SCALE GENOMIC DNA]</scope>
    <source>
        <strain evidence="9 10">CCMP332</strain>
    </source>
</reference>
<accession>A0ABD3PDD4</accession>